<sequence>HDFPIDPTTNTLSFYITYMCHHIKLKSISSYLSGICNQLKVFYPDICQNCTHPIVKCTLKGCRKIHKSIASRKCPLQHTEITEVFNKLHSSSSFNDLLFLALLFIGFFALMWLGELVFPDKLELQDFGKVIMRASFKGDDKHIEFNLPTHKADRTFEGNRILIKATGDRDDLVRIAQSYVHERDRRFPGLPHSWVRSDGSVPTRSWFL</sequence>
<proteinExistence type="predicted"/>
<protein>
    <submittedName>
        <fullName evidence="2">Uncharacterized protein</fullName>
    </submittedName>
</protein>
<dbReference type="Proteomes" id="UP000799118">
    <property type="component" value="Unassembled WGS sequence"/>
</dbReference>
<name>A0A6A4GU42_9AGAR</name>
<dbReference type="EMBL" id="ML769701">
    <property type="protein sequence ID" value="KAE9389329.1"/>
    <property type="molecule type" value="Genomic_DNA"/>
</dbReference>
<keyword evidence="1" id="KW-0812">Transmembrane</keyword>
<organism evidence="2 3">
    <name type="scientific">Gymnopus androsaceus JB14</name>
    <dbReference type="NCBI Taxonomy" id="1447944"/>
    <lineage>
        <taxon>Eukaryota</taxon>
        <taxon>Fungi</taxon>
        <taxon>Dikarya</taxon>
        <taxon>Basidiomycota</taxon>
        <taxon>Agaricomycotina</taxon>
        <taxon>Agaricomycetes</taxon>
        <taxon>Agaricomycetidae</taxon>
        <taxon>Agaricales</taxon>
        <taxon>Marasmiineae</taxon>
        <taxon>Omphalotaceae</taxon>
        <taxon>Gymnopus</taxon>
    </lineage>
</organism>
<dbReference type="OrthoDB" id="5598396at2759"/>
<feature type="non-terminal residue" evidence="2">
    <location>
        <position position="208"/>
    </location>
</feature>
<gene>
    <name evidence="2" type="ORF">BT96DRAFT_772852</name>
</gene>
<dbReference type="AlphaFoldDB" id="A0A6A4GU42"/>
<evidence type="ECO:0000313" key="2">
    <source>
        <dbReference type="EMBL" id="KAE9389329.1"/>
    </source>
</evidence>
<evidence type="ECO:0000313" key="3">
    <source>
        <dbReference type="Proteomes" id="UP000799118"/>
    </source>
</evidence>
<reference evidence="2" key="1">
    <citation type="journal article" date="2019" name="Environ. Microbiol.">
        <title>Fungal ecological strategies reflected in gene transcription - a case study of two litter decomposers.</title>
        <authorList>
            <person name="Barbi F."/>
            <person name="Kohler A."/>
            <person name="Barry K."/>
            <person name="Baskaran P."/>
            <person name="Daum C."/>
            <person name="Fauchery L."/>
            <person name="Ihrmark K."/>
            <person name="Kuo A."/>
            <person name="LaButti K."/>
            <person name="Lipzen A."/>
            <person name="Morin E."/>
            <person name="Grigoriev I.V."/>
            <person name="Henrissat B."/>
            <person name="Lindahl B."/>
            <person name="Martin F."/>
        </authorList>
    </citation>
    <scope>NUCLEOTIDE SEQUENCE</scope>
    <source>
        <strain evidence="2">JB14</strain>
    </source>
</reference>
<keyword evidence="1" id="KW-1133">Transmembrane helix</keyword>
<accession>A0A6A4GU42</accession>
<keyword evidence="3" id="KW-1185">Reference proteome</keyword>
<feature type="non-terminal residue" evidence="2">
    <location>
        <position position="1"/>
    </location>
</feature>
<keyword evidence="1" id="KW-0472">Membrane</keyword>
<evidence type="ECO:0000256" key="1">
    <source>
        <dbReference type="SAM" id="Phobius"/>
    </source>
</evidence>
<feature type="transmembrane region" description="Helical" evidence="1">
    <location>
        <begin position="97"/>
        <end position="118"/>
    </location>
</feature>